<dbReference type="Proteomes" id="UP000242469">
    <property type="component" value="Unassembled WGS sequence"/>
</dbReference>
<dbReference type="InterPro" id="IPR007809">
    <property type="entry name" value="FlgN-like"/>
</dbReference>
<comment type="similarity">
    <text evidence="2">Belongs to the FlgN family.</text>
</comment>
<dbReference type="EMBL" id="FNRJ01000001">
    <property type="protein sequence ID" value="SEA12020.1"/>
    <property type="molecule type" value="Genomic_DNA"/>
</dbReference>
<reference evidence="6" key="1">
    <citation type="submission" date="2016-10" db="EMBL/GenBank/DDBJ databases">
        <authorList>
            <person name="Varghese N."/>
            <person name="Submissions S."/>
        </authorList>
    </citation>
    <scope>NUCLEOTIDE SEQUENCE [LARGE SCALE GENOMIC DNA]</scope>
    <source>
        <strain evidence="6">DSM 11526</strain>
    </source>
</reference>
<dbReference type="Gene3D" id="1.20.58.300">
    <property type="entry name" value="FlgN-like"/>
    <property type="match status" value="1"/>
</dbReference>
<dbReference type="STRING" id="1122198.SAMN02745729_101513"/>
<feature type="region of interest" description="Disordered" evidence="4">
    <location>
        <begin position="145"/>
        <end position="165"/>
    </location>
</feature>
<proteinExistence type="inferred from homology"/>
<accession>A0A1H3YKD2</accession>
<keyword evidence="3" id="KW-1005">Bacterial flagellum biogenesis</keyword>
<dbReference type="Pfam" id="PF05130">
    <property type="entry name" value="FlgN"/>
    <property type="match status" value="1"/>
</dbReference>
<feature type="compositionally biased region" description="Basic and acidic residues" evidence="4">
    <location>
        <begin position="149"/>
        <end position="165"/>
    </location>
</feature>
<evidence type="ECO:0000256" key="2">
    <source>
        <dbReference type="ARBA" id="ARBA00007703"/>
    </source>
</evidence>
<evidence type="ECO:0000313" key="5">
    <source>
        <dbReference type="EMBL" id="SEA12020.1"/>
    </source>
</evidence>
<keyword evidence="6" id="KW-1185">Reference proteome</keyword>
<dbReference type="SUPFAM" id="SSF140566">
    <property type="entry name" value="FlgN-like"/>
    <property type="match status" value="1"/>
</dbReference>
<evidence type="ECO:0000256" key="3">
    <source>
        <dbReference type="ARBA" id="ARBA00022795"/>
    </source>
</evidence>
<protein>
    <submittedName>
        <fullName evidence="5">FlgN protein</fullName>
    </submittedName>
</protein>
<evidence type="ECO:0000313" key="6">
    <source>
        <dbReference type="Proteomes" id="UP000242469"/>
    </source>
</evidence>
<dbReference type="AlphaFoldDB" id="A0A1H3YKD2"/>
<evidence type="ECO:0000256" key="4">
    <source>
        <dbReference type="SAM" id="MobiDB-lite"/>
    </source>
</evidence>
<comment type="function">
    <text evidence="1">Required for the efficient initiation of filament assembly.</text>
</comment>
<dbReference type="RefSeq" id="WP_091822568.1">
    <property type="nucleotide sequence ID" value="NZ_FNRJ01000001.1"/>
</dbReference>
<organism evidence="5 6">
    <name type="scientific">Marinobacterium iners DSM 11526</name>
    <dbReference type="NCBI Taxonomy" id="1122198"/>
    <lineage>
        <taxon>Bacteria</taxon>
        <taxon>Pseudomonadati</taxon>
        <taxon>Pseudomonadota</taxon>
        <taxon>Gammaproteobacteria</taxon>
        <taxon>Oceanospirillales</taxon>
        <taxon>Oceanospirillaceae</taxon>
        <taxon>Marinobacterium</taxon>
    </lineage>
</organism>
<name>A0A1H3YKD2_9GAMM</name>
<dbReference type="InterPro" id="IPR036679">
    <property type="entry name" value="FlgN-like_sf"/>
</dbReference>
<dbReference type="GO" id="GO:0044780">
    <property type="term" value="P:bacterial-type flagellum assembly"/>
    <property type="evidence" value="ECO:0007669"/>
    <property type="project" value="InterPro"/>
</dbReference>
<dbReference type="OrthoDB" id="6119092at2"/>
<evidence type="ECO:0000256" key="1">
    <source>
        <dbReference type="ARBA" id="ARBA00002397"/>
    </source>
</evidence>
<gene>
    <name evidence="5" type="ORF">SAMN02745729_101513</name>
</gene>
<sequence length="165" mass="18759">MTGQPVKDISIQFGALIDQGTALLSQLQILLDTELSALETRDLEQLKQSNQQKQECLLGLDRNIRERNDLLTKLQVETNRDAVIVFIRTLPAPASELLEQAWQRLEQSLEQVRVLNQRNEQTLVRSKQNTDQLLALLQGHAQGNSIYDQKGDKGRYEGQRRLGKA</sequence>